<dbReference type="CDD" id="cd16025">
    <property type="entry name" value="PAS_like"/>
    <property type="match status" value="1"/>
</dbReference>
<protein>
    <submittedName>
        <fullName evidence="7">Arylsulfatase</fullName>
        <ecNumber evidence="7">3.1.6.1</ecNumber>
    </submittedName>
</protein>
<organism evidence="7 8">
    <name type="scientific">Cupriavidus taiwanensis (strain DSM 17343 / BCRC 17206 / CCUG 44338 / CIP 107171 / LMG 19424 / R1)</name>
    <name type="common">Ralstonia taiwanensis (strain LMG 19424)</name>
    <dbReference type="NCBI Taxonomy" id="977880"/>
    <lineage>
        <taxon>Bacteria</taxon>
        <taxon>Pseudomonadati</taxon>
        <taxon>Pseudomonadota</taxon>
        <taxon>Betaproteobacteria</taxon>
        <taxon>Burkholderiales</taxon>
        <taxon>Burkholderiaceae</taxon>
        <taxon>Cupriavidus</taxon>
    </lineage>
</organism>
<evidence type="ECO:0000256" key="1">
    <source>
        <dbReference type="ARBA" id="ARBA00008779"/>
    </source>
</evidence>
<dbReference type="PROSITE" id="PS00149">
    <property type="entry name" value="SULFATASE_2"/>
    <property type="match status" value="1"/>
</dbReference>
<dbReference type="SUPFAM" id="SSF53649">
    <property type="entry name" value="Alkaline phosphatase-like"/>
    <property type="match status" value="1"/>
</dbReference>
<sequence>MTPFPSHSLKRDRRMTTNRVVSSRIDRRAPQRHLLAAVCLGALALAGCGSDDGRAPNGDESSTTQPTQPQAAKRPNILFIMADDLGYSDLGAFGSEIRTPNLDKLVGDGRLLTNHHTSTVCAVTRSMIISGTDHHLVGQGTMANTDANYIDENGKPIPGYEGYLNDRALSIAQLLKDGGYHTYMAGKWHLGSGLPNGTNQGTAVGATAPGQTPVSWGFEKSYALLGGGGDHFGRNGPTAYVEDDHYVTPNTTNFYSTDFYTSTILRYIDSSTGKNADGKPFFAYLTYQAPHSPLQAPAAYLDRYKGVYDAGYEPIRAARLARQKALGLIPADFTPNPGRDETLAVTPATPGWGTAQASYVSATRSVAQGGVDTRVMNANKKWDSLSADEKKAQARYMEIYAAMVENLDDNIGRLVQHLKDIGEYDNTLIVFQSDNGPEASYYEFGGKYDQSYNLRNADPAVFPTLGTRDYKGHANLDYGQRWAEVSATPFKLWKSFPSEGGHSVPTIVKLPGAVPATSAAAQPKVTAFTHVVDLAPTFLDLAGISAPSTPAAPLYDSKGVDRNAGKVVYDGRNVYPISGVSLLPTLLGKTEATGRTTFAEELYGRTYVYSDNWKAVWIEPPFGPAHGEWTLYDIRADRGETNDLAVQRPDVLADLKAKWNDYAARVGAVLPKVPGMIY</sequence>
<dbReference type="Gene3D" id="3.30.1120.10">
    <property type="match status" value="1"/>
</dbReference>
<keyword evidence="8" id="KW-1185">Reference proteome</keyword>
<dbReference type="Proteomes" id="UP000001692">
    <property type="component" value="Chromosome 2"/>
</dbReference>
<gene>
    <name evidence="7" type="primary">atsA</name>
    <name evidence="7" type="ordered locus">RALTA_B1885</name>
</gene>
<evidence type="ECO:0000256" key="5">
    <source>
        <dbReference type="SAM" id="MobiDB-lite"/>
    </source>
</evidence>
<dbReference type="PANTHER" id="PTHR42693:SF33">
    <property type="entry name" value="ARYLSULFATASE"/>
    <property type="match status" value="1"/>
</dbReference>
<dbReference type="KEGG" id="cti:RALTA_B1885"/>
<evidence type="ECO:0000256" key="2">
    <source>
        <dbReference type="ARBA" id="ARBA00022723"/>
    </source>
</evidence>
<keyword evidence="3 7" id="KW-0378">Hydrolase</keyword>
<evidence type="ECO:0000256" key="3">
    <source>
        <dbReference type="ARBA" id="ARBA00022801"/>
    </source>
</evidence>
<dbReference type="Gene3D" id="3.40.720.10">
    <property type="entry name" value="Alkaline Phosphatase, subunit A"/>
    <property type="match status" value="1"/>
</dbReference>
<dbReference type="PANTHER" id="PTHR42693">
    <property type="entry name" value="ARYLSULFATASE FAMILY MEMBER"/>
    <property type="match status" value="1"/>
</dbReference>
<dbReference type="InterPro" id="IPR050738">
    <property type="entry name" value="Sulfatase"/>
</dbReference>
<dbReference type="HOGENOM" id="CLU_006332_11_1_4"/>
<dbReference type="BioCyc" id="CTAI977880:RALTA_RS24645-MONOMER"/>
<evidence type="ECO:0000256" key="4">
    <source>
        <dbReference type="ARBA" id="ARBA00022837"/>
    </source>
</evidence>
<dbReference type="AlphaFoldDB" id="B3RC42"/>
<proteinExistence type="inferred from homology"/>
<feature type="region of interest" description="Disordered" evidence="5">
    <location>
        <begin position="1"/>
        <end position="20"/>
    </location>
</feature>
<evidence type="ECO:0000259" key="6">
    <source>
        <dbReference type="Pfam" id="PF00884"/>
    </source>
</evidence>
<dbReference type="eggNOG" id="COG3119">
    <property type="taxonomic scope" value="Bacteria"/>
</dbReference>
<dbReference type="EMBL" id="CU633750">
    <property type="protein sequence ID" value="CAQ72467.1"/>
    <property type="molecule type" value="Genomic_DNA"/>
</dbReference>
<keyword evidence="2" id="KW-0479">Metal-binding</keyword>
<accession>B3RC42</accession>
<evidence type="ECO:0000313" key="8">
    <source>
        <dbReference type="Proteomes" id="UP000001692"/>
    </source>
</evidence>
<comment type="similarity">
    <text evidence="1">Belongs to the sulfatase family.</text>
</comment>
<dbReference type="GO" id="GO:0046872">
    <property type="term" value="F:metal ion binding"/>
    <property type="evidence" value="ECO:0007669"/>
    <property type="project" value="UniProtKB-KW"/>
</dbReference>
<dbReference type="InterPro" id="IPR024607">
    <property type="entry name" value="Sulfatase_CS"/>
</dbReference>
<dbReference type="GO" id="GO:0004065">
    <property type="term" value="F:arylsulfatase activity"/>
    <property type="evidence" value="ECO:0007669"/>
    <property type="project" value="UniProtKB-EC"/>
</dbReference>
<feature type="region of interest" description="Disordered" evidence="5">
    <location>
        <begin position="51"/>
        <end position="73"/>
    </location>
</feature>
<dbReference type="InterPro" id="IPR017850">
    <property type="entry name" value="Alkaline_phosphatase_core_sf"/>
</dbReference>
<feature type="domain" description="Sulfatase N-terminal" evidence="6">
    <location>
        <begin position="75"/>
        <end position="544"/>
    </location>
</feature>
<dbReference type="InterPro" id="IPR000917">
    <property type="entry name" value="Sulfatase_N"/>
</dbReference>
<dbReference type="Pfam" id="PF00884">
    <property type="entry name" value="Sulfatase"/>
    <property type="match status" value="1"/>
</dbReference>
<evidence type="ECO:0000313" key="7">
    <source>
        <dbReference type="EMBL" id="CAQ72467.1"/>
    </source>
</evidence>
<feature type="compositionally biased region" description="Polar residues" evidence="5">
    <location>
        <begin position="59"/>
        <end position="70"/>
    </location>
</feature>
<name>B3RC42_CUPTR</name>
<reference evidence="7 8" key="1">
    <citation type="journal article" date="2008" name="Genome Res.">
        <title>Genome sequence of the beta-rhizobium Cupriavidus taiwanensis and comparative genomics of rhizobia.</title>
        <authorList>
            <person name="Amadou C."/>
            <person name="Pascal G."/>
            <person name="Mangenot S."/>
            <person name="Glew M."/>
            <person name="Bontemps C."/>
            <person name="Capela D."/>
            <person name="Carrere S."/>
            <person name="Cruveiller S."/>
            <person name="Dossat C."/>
            <person name="Lajus A."/>
            <person name="Marchetti M."/>
            <person name="Poinsot V."/>
            <person name="Rouy Z."/>
            <person name="Servin B."/>
            <person name="Saad M."/>
            <person name="Schenowitz C."/>
            <person name="Barbe V."/>
            <person name="Batut J."/>
            <person name="Medigue C."/>
            <person name="Masson-Boivin C."/>
        </authorList>
    </citation>
    <scope>NUCLEOTIDE SEQUENCE [LARGE SCALE GENOMIC DNA]</scope>
    <source>
        <strain evidence="8">DSM 17343 / BCRC 17206 / CCUG 44338 / CIP 107171 / LMG 19424 / R1</strain>
    </source>
</reference>
<dbReference type="EC" id="3.1.6.1" evidence="7"/>
<keyword evidence="4" id="KW-0106">Calcium</keyword>